<evidence type="ECO:0000256" key="1">
    <source>
        <dbReference type="SAM" id="SignalP"/>
    </source>
</evidence>
<reference evidence="3" key="1">
    <citation type="journal article" date="2011" name="Proc. Natl. Acad. Sci. U.S.A.">
        <title>Obligate biotrophy features unraveled by the genomic analysis of rust fungi.</title>
        <authorList>
            <person name="Duplessis S."/>
            <person name="Cuomo C.A."/>
            <person name="Lin Y.-C."/>
            <person name="Aerts A."/>
            <person name="Tisserant E."/>
            <person name="Veneault-Fourrey C."/>
            <person name="Joly D.L."/>
            <person name="Hacquard S."/>
            <person name="Amselem J."/>
            <person name="Cantarel B.L."/>
            <person name="Chiu R."/>
            <person name="Coutinho P.M."/>
            <person name="Feau N."/>
            <person name="Field M."/>
            <person name="Frey P."/>
            <person name="Gelhaye E."/>
            <person name="Goldberg J."/>
            <person name="Grabherr M.G."/>
            <person name="Kodira C.D."/>
            <person name="Kohler A."/>
            <person name="Kuees U."/>
            <person name="Lindquist E.A."/>
            <person name="Lucas S.M."/>
            <person name="Mago R."/>
            <person name="Mauceli E."/>
            <person name="Morin E."/>
            <person name="Murat C."/>
            <person name="Pangilinan J.L."/>
            <person name="Park R."/>
            <person name="Pearson M."/>
            <person name="Quesneville H."/>
            <person name="Rouhier N."/>
            <person name="Sakthikumar S."/>
            <person name="Salamov A.A."/>
            <person name="Schmutz J."/>
            <person name="Selles B."/>
            <person name="Shapiro H."/>
            <person name="Tanguay P."/>
            <person name="Tuskan G.A."/>
            <person name="Henrissat B."/>
            <person name="Van de Peer Y."/>
            <person name="Rouze P."/>
            <person name="Ellis J.G."/>
            <person name="Dodds P.N."/>
            <person name="Schein J.E."/>
            <person name="Zhong S."/>
            <person name="Hamelin R.C."/>
            <person name="Grigoriev I.V."/>
            <person name="Szabo L.J."/>
            <person name="Martin F."/>
        </authorList>
    </citation>
    <scope>NUCLEOTIDE SEQUENCE [LARGE SCALE GENOMIC DNA]</scope>
    <source>
        <strain evidence="3">98AG31 / pathotype 3-4-7</strain>
    </source>
</reference>
<name>F4R7I4_MELLP</name>
<organism evidence="3">
    <name type="scientific">Melampsora larici-populina (strain 98AG31 / pathotype 3-4-7)</name>
    <name type="common">Poplar leaf rust fungus</name>
    <dbReference type="NCBI Taxonomy" id="747676"/>
    <lineage>
        <taxon>Eukaryota</taxon>
        <taxon>Fungi</taxon>
        <taxon>Dikarya</taxon>
        <taxon>Basidiomycota</taxon>
        <taxon>Pucciniomycotina</taxon>
        <taxon>Pucciniomycetes</taxon>
        <taxon>Pucciniales</taxon>
        <taxon>Melampsoraceae</taxon>
        <taxon>Melampsora</taxon>
    </lineage>
</organism>
<protein>
    <recommendedName>
        <fullName evidence="4">Secreted protein</fullName>
    </recommendedName>
</protein>
<evidence type="ECO:0008006" key="4">
    <source>
        <dbReference type="Google" id="ProtNLM"/>
    </source>
</evidence>
<accession>F4R7I4</accession>
<dbReference type="OrthoDB" id="10320880at2759"/>
<dbReference type="RefSeq" id="XP_007404958.1">
    <property type="nucleotide sequence ID" value="XM_007404896.1"/>
</dbReference>
<dbReference type="AlphaFoldDB" id="F4R7I4"/>
<evidence type="ECO:0000313" key="3">
    <source>
        <dbReference type="Proteomes" id="UP000001072"/>
    </source>
</evidence>
<dbReference type="EMBL" id="GL883092">
    <property type="protein sequence ID" value="EGG11323.1"/>
    <property type="molecule type" value="Genomic_DNA"/>
</dbReference>
<dbReference type="HOGENOM" id="CLU_1713659_0_0_1"/>
<evidence type="ECO:0000313" key="2">
    <source>
        <dbReference type="EMBL" id="EGG11323.1"/>
    </source>
</evidence>
<keyword evidence="3" id="KW-1185">Reference proteome</keyword>
<feature type="signal peptide" evidence="1">
    <location>
        <begin position="1"/>
        <end position="20"/>
    </location>
</feature>
<sequence length="153" mass="16292">MQTIFSIALVIFLVSQTCFSAAIYPRNATSQSNQQITCDTPVDPARVEDIVSIINNYDSSHDGNCTFKAGSGLKGCDFLCEDGSFIVICNQNPGPVIGNCSTLGEIVQKTIDQCQGDNSTIVQGQFYDTELNLTISIGGGLQNCSTHNGSLTP</sequence>
<dbReference type="VEuPathDB" id="FungiDB:MELLADRAFT_102200"/>
<keyword evidence="1" id="KW-0732">Signal</keyword>
<gene>
    <name evidence="2" type="ORF">MELLADRAFT_102200</name>
</gene>
<proteinExistence type="predicted"/>
<dbReference type="GeneID" id="18921595"/>
<dbReference type="InParanoid" id="F4R7I4"/>
<dbReference type="Proteomes" id="UP000001072">
    <property type="component" value="Unassembled WGS sequence"/>
</dbReference>
<feature type="chain" id="PRO_5003314867" description="Secreted protein" evidence="1">
    <location>
        <begin position="21"/>
        <end position="153"/>
    </location>
</feature>
<dbReference type="KEGG" id="mlr:MELLADRAFT_102200"/>